<keyword evidence="3" id="KW-1185">Reference proteome</keyword>
<keyword evidence="1" id="KW-1133">Transmembrane helix</keyword>
<protein>
    <submittedName>
        <fullName evidence="2">Uncharacterized protein</fullName>
    </submittedName>
</protein>
<proteinExistence type="predicted"/>
<keyword evidence="1" id="KW-0812">Transmembrane</keyword>
<name>A0ABZ0WBS6_9BACT</name>
<sequence length="376" mass="42706">MRFTVALQDPFEQQEEIINSLSGDAAWQLFRQVDWEQLEKAVYERLDDVVHHLYFYEISLGADGDKRTLHISPGFGRDGDMPSTRRIFMVRYEYPHPAKPGRYLNYSYQQSDYAFAQDAVKAFIQGNRQFFTDQFETPRNKGLSRGKLFKKLFRAFLVLLVALLLFIQFVIGWNHVPEHLASVRMWLFPGSFENSEADEADAAAPLKAAAEAAAGITDVAQSAPQVLLDTVMWKAAIERGDFIPDGVKDDYERARHFDYTKLEPASQQPDNEEAQDAILHYYKGKVGELLKDHNAYIRIGKAYNAALRPDGTNGGEIARVTAMVCAFNKQGENLGNIQMPLDIAYDFVQYAGDPGVWYLADLSQTIPYDYVLMKGR</sequence>
<organism evidence="2 3">
    <name type="scientific">Niabella yanshanensis</name>
    <dbReference type="NCBI Taxonomy" id="577386"/>
    <lineage>
        <taxon>Bacteria</taxon>
        <taxon>Pseudomonadati</taxon>
        <taxon>Bacteroidota</taxon>
        <taxon>Chitinophagia</taxon>
        <taxon>Chitinophagales</taxon>
        <taxon>Chitinophagaceae</taxon>
        <taxon>Niabella</taxon>
    </lineage>
</organism>
<feature type="transmembrane region" description="Helical" evidence="1">
    <location>
        <begin position="152"/>
        <end position="173"/>
    </location>
</feature>
<evidence type="ECO:0000313" key="3">
    <source>
        <dbReference type="Proteomes" id="UP001325680"/>
    </source>
</evidence>
<evidence type="ECO:0000256" key="1">
    <source>
        <dbReference type="SAM" id="Phobius"/>
    </source>
</evidence>
<dbReference type="RefSeq" id="WP_211316557.1">
    <property type="nucleotide sequence ID" value="NZ_CP139960.1"/>
</dbReference>
<dbReference type="Proteomes" id="UP001325680">
    <property type="component" value="Chromosome"/>
</dbReference>
<dbReference type="EMBL" id="CP139960">
    <property type="protein sequence ID" value="WQD39077.1"/>
    <property type="molecule type" value="Genomic_DNA"/>
</dbReference>
<gene>
    <name evidence="2" type="ORF">U0035_02810</name>
</gene>
<evidence type="ECO:0000313" key="2">
    <source>
        <dbReference type="EMBL" id="WQD39077.1"/>
    </source>
</evidence>
<keyword evidence="1" id="KW-0472">Membrane</keyword>
<accession>A0ABZ0WBS6</accession>
<reference evidence="2 3" key="1">
    <citation type="submission" date="2023-12" db="EMBL/GenBank/DDBJ databases">
        <title>Genome sequencing and assembly of bacterial species from a model synthetic community.</title>
        <authorList>
            <person name="Hogle S.L."/>
        </authorList>
    </citation>
    <scope>NUCLEOTIDE SEQUENCE [LARGE SCALE GENOMIC DNA]</scope>
    <source>
        <strain evidence="2 3">HAMBI_3031</strain>
    </source>
</reference>